<feature type="signal peptide" evidence="1">
    <location>
        <begin position="1"/>
        <end position="20"/>
    </location>
</feature>
<feature type="domain" description="AB hydrolase-1" evidence="2">
    <location>
        <begin position="124"/>
        <end position="379"/>
    </location>
</feature>
<dbReference type="SUPFAM" id="SSF53474">
    <property type="entry name" value="alpha/beta-Hydrolases"/>
    <property type="match status" value="1"/>
</dbReference>
<dbReference type="Pfam" id="PF12697">
    <property type="entry name" value="Abhydrolase_6"/>
    <property type="match status" value="1"/>
</dbReference>
<dbReference type="OrthoDB" id="190201at2759"/>
<name>A0A3D8QVH3_9HELO</name>
<protein>
    <recommendedName>
        <fullName evidence="2">AB hydrolase-1 domain-containing protein</fullName>
    </recommendedName>
</protein>
<proteinExistence type="predicted"/>
<dbReference type="InterPro" id="IPR029058">
    <property type="entry name" value="AB_hydrolase_fold"/>
</dbReference>
<dbReference type="Proteomes" id="UP000256328">
    <property type="component" value="Unassembled WGS sequence"/>
</dbReference>
<reference evidence="3 4" key="1">
    <citation type="journal article" date="2018" name="IMA Fungus">
        <title>IMA Genome-F 9: Draft genome sequence of Annulohypoxylon stygium, Aspergillus mulundensis, Berkeleyomyces basicola (syn. Thielaviopsis basicola), Ceratocystis smalleyi, two Cercospora beticola strains, Coleophoma cylindrospora, Fusarium fracticaudum, Phialophora cf. hyalina, and Morchella septimelata.</title>
        <authorList>
            <person name="Wingfield B.D."/>
            <person name="Bills G.F."/>
            <person name="Dong Y."/>
            <person name="Huang W."/>
            <person name="Nel W.J."/>
            <person name="Swalarsk-Parry B.S."/>
            <person name="Vaghefi N."/>
            <person name="Wilken P.M."/>
            <person name="An Z."/>
            <person name="de Beer Z.W."/>
            <person name="De Vos L."/>
            <person name="Chen L."/>
            <person name="Duong T.A."/>
            <person name="Gao Y."/>
            <person name="Hammerbacher A."/>
            <person name="Kikkert J.R."/>
            <person name="Li Y."/>
            <person name="Li H."/>
            <person name="Li K."/>
            <person name="Li Q."/>
            <person name="Liu X."/>
            <person name="Ma X."/>
            <person name="Naidoo K."/>
            <person name="Pethybridge S.J."/>
            <person name="Sun J."/>
            <person name="Steenkamp E.T."/>
            <person name="van der Nest M.A."/>
            <person name="van Wyk S."/>
            <person name="Wingfield M.J."/>
            <person name="Xiong C."/>
            <person name="Yue Q."/>
            <person name="Zhang X."/>
        </authorList>
    </citation>
    <scope>NUCLEOTIDE SEQUENCE [LARGE SCALE GENOMIC DNA]</scope>
    <source>
        <strain evidence="3 4">BP5796</strain>
    </source>
</reference>
<dbReference type="PANTHER" id="PTHR42886:SF87">
    <property type="entry name" value="AB HYDROLASE-1 DOMAIN-CONTAINING PROTEIN"/>
    <property type="match status" value="1"/>
</dbReference>
<evidence type="ECO:0000313" key="3">
    <source>
        <dbReference type="EMBL" id="RDW65514.1"/>
    </source>
</evidence>
<feature type="chain" id="PRO_5017754293" description="AB hydrolase-1 domain-containing protein" evidence="1">
    <location>
        <begin position="21"/>
        <end position="398"/>
    </location>
</feature>
<evidence type="ECO:0000313" key="4">
    <source>
        <dbReference type="Proteomes" id="UP000256328"/>
    </source>
</evidence>
<keyword evidence="4" id="KW-1185">Reference proteome</keyword>
<keyword evidence="1" id="KW-0732">Signal</keyword>
<dbReference type="PANTHER" id="PTHR42886">
    <property type="entry name" value="RE40534P-RELATED"/>
    <property type="match status" value="1"/>
</dbReference>
<organism evidence="3 4">
    <name type="scientific">Coleophoma crateriformis</name>
    <dbReference type="NCBI Taxonomy" id="565419"/>
    <lineage>
        <taxon>Eukaryota</taxon>
        <taxon>Fungi</taxon>
        <taxon>Dikarya</taxon>
        <taxon>Ascomycota</taxon>
        <taxon>Pezizomycotina</taxon>
        <taxon>Leotiomycetes</taxon>
        <taxon>Helotiales</taxon>
        <taxon>Dermateaceae</taxon>
        <taxon>Coleophoma</taxon>
    </lineage>
</organism>
<comment type="caution">
    <text evidence="3">The sequence shown here is derived from an EMBL/GenBank/DDBJ whole genome shotgun (WGS) entry which is preliminary data.</text>
</comment>
<dbReference type="AlphaFoldDB" id="A0A3D8QVH3"/>
<dbReference type="EMBL" id="PDLN01000015">
    <property type="protein sequence ID" value="RDW65514.1"/>
    <property type="molecule type" value="Genomic_DNA"/>
</dbReference>
<gene>
    <name evidence="3" type="ORF">BP5796_10206</name>
</gene>
<accession>A0A3D8QVH3</accession>
<dbReference type="Gene3D" id="3.40.50.1820">
    <property type="entry name" value="alpha/beta hydrolase"/>
    <property type="match status" value="1"/>
</dbReference>
<evidence type="ECO:0000256" key="1">
    <source>
        <dbReference type="SAM" id="SignalP"/>
    </source>
</evidence>
<evidence type="ECO:0000259" key="2">
    <source>
        <dbReference type="Pfam" id="PF12697"/>
    </source>
</evidence>
<dbReference type="InterPro" id="IPR000073">
    <property type="entry name" value="AB_hydrolase_1"/>
</dbReference>
<sequence length="398" mass="41784">MASIHSIFALSVLSIASASAAMHNLTSYGAGFLDPTIIPSAGGFAICIQGDIPVTASAQNVRLNYTEPANQLSVTNTILEYLQANTTLPETVLGTAANISGTYNINSKLCLPSTQTANSTTIQILTHGVAFDKSYWDFYSSDYSYVDAAALAGYTTFSYDRLGNGKSSHPDPIQVVQTPLEKEILHELIQMLRAGSIGATAFENVVGVGHSFGSALTVSNTVDYPEDLDAAVLTGFSIDSSGKPVFVAGLGLDIAANNNPTRFGSLPNGYLISSTVSNNQFGFFRAPNFDPLALWAAEATKQTFALGELFTNSLLGGIATKFTGPIDVVNGENDVPACNGNCLVPTNAAAAVIRALYPAASNSSQYYTAPGTGHGLNLHFTAPVAYQHILNFLAANNL</sequence>